<dbReference type="EMBL" id="JAWWNJ010000001">
    <property type="protein sequence ID" value="KAK7063633.1"/>
    <property type="molecule type" value="Genomic_DNA"/>
</dbReference>
<evidence type="ECO:0008006" key="3">
    <source>
        <dbReference type="Google" id="ProtNLM"/>
    </source>
</evidence>
<proteinExistence type="predicted"/>
<name>A0AAW0EFP0_9AGAR</name>
<sequence>MSLESLPLDILLDLPEYLHDLEDLYSLFLTSRTLFRACANPSPKAIPRLAANCGRVLFRPHPHLLIAATARQLADWAIKSNNSRYLLEIAVQGGVDNLLQLATDVAELSMEDIRRLVVYKNDVLNPLDRRLDLAAGPASVGFDGYTVCDDPETTLLSWAIYGELFHHNHDLQYLPFSPEVKPLSGLIRCKWFVHCMPNINSYHAFRFTDNEMAQYYADLYPEGNDSNKFYDQQRSMVHATEEYLNKDLWRMQFDGSPLFQANTDEGVRESFVSCAMHIGLRSLELLVPGGVEKLAGDLEDIMRGIHQRRLENELDENYDKRLRVAVRDRWLPSTHITLEMDLYFAMFRSWSYVPPDDEMFDSGIIAAVRDPPQKPGVDDG</sequence>
<evidence type="ECO:0000313" key="2">
    <source>
        <dbReference type="Proteomes" id="UP001362999"/>
    </source>
</evidence>
<evidence type="ECO:0000313" key="1">
    <source>
        <dbReference type="EMBL" id="KAK7063633.1"/>
    </source>
</evidence>
<dbReference type="AlphaFoldDB" id="A0AAW0EFP0"/>
<keyword evidence="2" id="KW-1185">Reference proteome</keyword>
<protein>
    <recommendedName>
        <fullName evidence="3">F-box domain-containing protein</fullName>
    </recommendedName>
</protein>
<organism evidence="1 2">
    <name type="scientific">Favolaschia claudopus</name>
    <dbReference type="NCBI Taxonomy" id="2862362"/>
    <lineage>
        <taxon>Eukaryota</taxon>
        <taxon>Fungi</taxon>
        <taxon>Dikarya</taxon>
        <taxon>Basidiomycota</taxon>
        <taxon>Agaricomycotina</taxon>
        <taxon>Agaricomycetes</taxon>
        <taxon>Agaricomycetidae</taxon>
        <taxon>Agaricales</taxon>
        <taxon>Marasmiineae</taxon>
        <taxon>Mycenaceae</taxon>
        <taxon>Favolaschia</taxon>
    </lineage>
</organism>
<accession>A0AAW0EFP0</accession>
<reference evidence="1 2" key="1">
    <citation type="journal article" date="2024" name="J Genomics">
        <title>Draft genome sequencing and assembly of Favolaschia claudopus CIRM-BRFM 2984 isolated from oak limbs.</title>
        <authorList>
            <person name="Navarro D."/>
            <person name="Drula E."/>
            <person name="Chaduli D."/>
            <person name="Cazenave R."/>
            <person name="Ahrendt S."/>
            <person name="Wang J."/>
            <person name="Lipzen A."/>
            <person name="Daum C."/>
            <person name="Barry K."/>
            <person name="Grigoriev I.V."/>
            <person name="Favel A."/>
            <person name="Rosso M.N."/>
            <person name="Martin F."/>
        </authorList>
    </citation>
    <scope>NUCLEOTIDE SEQUENCE [LARGE SCALE GENOMIC DNA]</scope>
    <source>
        <strain evidence="1 2">CIRM-BRFM 2984</strain>
    </source>
</reference>
<comment type="caution">
    <text evidence="1">The sequence shown here is derived from an EMBL/GenBank/DDBJ whole genome shotgun (WGS) entry which is preliminary data.</text>
</comment>
<dbReference type="Proteomes" id="UP001362999">
    <property type="component" value="Unassembled WGS sequence"/>
</dbReference>
<gene>
    <name evidence="1" type="ORF">R3P38DRAFT_7174</name>
</gene>